<dbReference type="GO" id="GO:0016787">
    <property type="term" value="F:hydrolase activity"/>
    <property type="evidence" value="ECO:0007669"/>
    <property type="project" value="UniProtKB-KW"/>
</dbReference>
<dbReference type="InterPro" id="IPR001031">
    <property type="entry name" value="Thioesterase"/>
</dbReference>
<comment type="caution">
    <text evidence="4">The sequence shown here is derived from an EMBL/GenBank/DDBJ whole genome shotgun (WGS) entry which is preliminary data.</text>
</comment>
<dbReference type="Pfam" id="PF00975">
    <property type="entry name" value="Thioesterase"/>
    <property type="match status" value="1"/>
</dbReference>
<gene>
    <name evidence="4" type="ORF">GCM10023082_36740</name>
</gene>
<proteinExistence type="inferred from homology"/>
<evidence type="ECO:0000313" key="4">
    <source>
        <dbReference type="EMBL" id="GAA3736296.1"/>
    </source>
</evidence>
<evidence type="ECO:0000259" key="3">
    <source>
        <dbReference type="SMART" id="SM00824"/>
    </source>
</evidence>
<evidence type="ECO:0000256" key="2">
    <source>
        <dbReference type="ARBA" id="ARBA00022801"/>
    </source>
</evidence>
<dbReference type="SMART" id="SM00824">
    <property type="entry name" value="PKS_TE"/>
    <property type="match status" value="1"/>
</dbReference>
<dbReference type="RefSeq" id="WP_345648309.1">
    <property type="nucleotide sequence ID" value="NZ_BAABEP010000024.1"/>
</dbReference>
<dbReference type="InterPro" id="IPR029058">
    <property type="entry name" value="AB_hydrolase_fold"/>
</dbReference>
<evidence type="ECO:0000256" key="1">
    <source>
        <dbReference type="ARBA" id="ARBA00007169"/>
    </source>
</evidence>
<reference evidence="5" key="1">
    <citation type="journal article" date="2019" name="Int. J. Syst. Evol. Microbiol.">
        <title>The Global Catalogue of Microorganisms (GCM) 10K type strain sequencing project: providing services to taxonomists for standard genome sequencing and annotation.</title>
        <authorList>
            <consortium name="The Broad Institute Genomics Platform"/>
            <consortium name="The Broad Institute Genome Sequencing Center for Infectious Disease"/>
            <person name="Wu L."/>
            <person name="Ma J."/>
        </authorList>
    </citation>
    <scope>NUCLEOTIDE SEQUENCE [LARGE SCALE GENOMIC DNA]</scope>
    <source>
        <strain evidence="5">JCM 30846</strain>
    </source>
</reference>
<dbReference type="InterPro" id="IPR020802">
    <property type="entry name" value="TesA-like"/>
</dbReference>
<keyword evidence="2 4" id="KW-0378">Hydrolase</keyword>
<name>A0ABP7FCC8_9ACTN</name>
<organism evidence="4 5">
    <name type="scientific">Streptomyces tremellae</name>
    <dbReference type="NCBI Taxonomy" id="1124239"/>
    <lineage>
        <taxon>Bacteria</taxon>
        <taxon>Bacillati</taxon>
        <taxon>Actinomycetota</taxon>
        <taxon>Actinomycetes</taxon>
        <taxon>Kitasatosporales</taxon>
        <taxon>Streptomycetaceae</taxon>
        <taxon>Streptomyces</taxon>
    </lineage>
</organism>
<comment type="similarity">
    <text evidence="1">Belongs to the thioesterase family.</text>
</comment>
<dbReference type="PANTHER" id="PTHR11487">
    <property type="entry name" value="THIOESTERASE"/>
    <property type="match status" value="1"/>
</dbReference>
<protein>
    <submittedName>
        <fullName evidence="4">Alpha/beta fold hydrolase</fullName>
    </submittedName>
</protein>
<dbReference type="PANTHER" id="PTHR11487:SF0">
    <property type="entry name" value="S-ACYL FATTY ACID SYNTHASE THIOESTERASE, MEDIUM CHAIN"/>
    <property type="match status" value="1"/>
</dbReference>
<dbReference type="SUPFAM" id="SSF53474">
    <property type="entry name" value="alpha/beta-Hydrolases"/>
    <property type="match status" value="1"/>
</dbReference>
<dbReference type="InterPro" id="IPR012223">
    <property type="entry name" value="TEII"/>
</dbReference>
<dbReference type="Proteomes" id="UP001499884">
    <property type="component" value="Unassembled WGS sequence"/>
</dbReference>
<evidence type="ECO:0000313" key="5">
    <source>
        <dbReference type="Proteomes" id="UP001499884"/>
    </source>
</evidence>
<accession>A0ABP7FCC8</accession>
<feature type="domain" description="Thioesterase TesA-like" evidence="3">
    <location>
        <begin position="26"/>
        <end position="249"/>
    </location>
</feature>
<keyword evidence="5" id="KW-1185">Reference proteome</keyword>
<dbReference type="EMBL" id="BAABEP010000024">
    <property type="protein sequence ID" value="GAA3736296.1"/>
    <property type="molecule type" value="Genomic_DNA"/>
</dbReference>
<dbReference type="Gene3D" id="3.40.50.1820">
    <property type="entry name" value="alpha/beta hydrolase"/>
    <property type="match status" value="1"/>
</dbReference>
<sequence length="261" mass="28067">MAPYATGESRWFRRFRPSREAEITLVCLPHAGGTASFYLPLSELLPPTVEVLAVQYPGRQDRLREPCIESVPEMARAVFDVLGPLAARRPVALFGHSMGASVAFELAALLEREPGTPPRALFASARAAPSLHRGGDIHRLDDAGLVAELHLLSGTDTQILDQHELLQLVLPSIRSDYKASETYRAEPGAPLRCDIVALTGEADEQVPVEEAAGWRQHTTGGFTLRVFPGGHFYVTDHAEAVAAAITDTLCTAPARGGPTSG</sequence>